<evidence type="ECO:0000256" key="4">
    <source>
        <dbReference type="ARBA" id="ARBA00022559"/>
    </source>
</evidence>
<evidence type="ECO:0000259" key="13">
    <source>
        <dbReference type="SMART" id="SM01060"/>
    </source>
</evidence>
<dbReference type="PROSITE" id="PS51402">
    <property type="entry name" value="CATALASE_3"/>
    <property type="match status" value="1"/>
</dbReference>
<dbReference type="SUPFAM" id="SSF56634">
    <property type="entry name" value="Heme-dependent catalase-like"/>
    <property type="match status" value="1"/>
</dbReference>
<dbReference type="Proteomes" id="UP001314263">
    <property type="component" value="Unassembled WGS sequence"/>
</dbReference>
<dbReference type="InterPro" id="IPR020835">
    <property type="entry name" value="Catalase_sf"/>
</dbReference>
<evidence type="ECO:0000256" key="2">
    <source>
        <dbReference type="ARBA" id="ARBA00005329"/>
    </source>
</evidence>
<feature type="active site" evidence="10">
    <location>
        <position position="84"/>
    </location>
</feature>
<dbReference type="GO" id="GO:0042744">
    <property type="term" value="P:hydrogen peroxide catabolic process"/>
    <property type="evidence" value="ECO:0007669"/>
    <property type="project" value="UniProtKB-KW"/>
</dbReference>
<keyword evidence="15" id="KW-1185">Reference proteome</keyword>
<evidence type="ECO:0000256" key="6">
    <source>
        <dbReference type="ARBA" id="ARBA00022723"/>
    </source>
</evidence>
<dbReference type="GO" id="GO:0005737">
    <property type="term" value="C:cytoplasm"/>
    <property type="evidence" value="ECO:0007669"/>
    <property type="project" value="TreeGrafter"/>
</dbReference>
<keyword evidence="8 11" id="KW-0408">Iron</keyword>
<feature type="signal peptide" evidence="12">
    <location>
        <begin position="1"/>
        <end position="19"/>
    </location>
</feature>
<evidence type="ECO:0000256" key="3">
    <source>
        <dbReference type="ARBA" id="ARBA00012314"/>
    </source>
</evidence>
<keyword evidence="7" id="KW-0560">Oxidoreductase</keyword>
<feature type="chain" id="PRO_5043617649" description="catalase" evidence="12">
    <location>
        <begin position="20"/>
        <end position="535"/>
    </location>
</feature>
<comment type="similarity">
    <text evidence="2">Belongs to the catalase family.</text>
</comment>
<dbReference type="InterPro" id="IPR010582">
    <property type="entry name" value="Catalase_immune_responsive"/>
</dbReference>
<dbReference type="Pfam" id="PF00199">
    <property type="entry name" value="Catalase"/>
    <property type="match status" value="1"/>
</dbReference>
<accession>A0AAV1INX1</accession>
<dbReference type="Gene3D" id="2.40.180.10">
    <property type="entry name" value="Catalase core domain"/>
    <property type="match status" value="1"/>
</dbReference>
<evidence type="ECO:0000256" key="5">
    <source>
        <dbReference type="ARBA" id="ARBA00022617"/>
    </source>
</evidence>
<reference evidence="14 15" key="1">
    <citation type="submission" date="2023-10" db="EMBL/GenBank/DDBJ databases">
        <authorList>
            <person name="Maclean D."/>
            <person name="Macfadyen A."/>
        </authorList>
    </citation>
    <scope>NUCLEOTIDE SEQUENCE [LARGE SCALE GENOMIC DNA]</scope>
</reference>
<dbReference type="PRINTS" id="PR00067">
    <property type="entry name" value="CATALASE"/>
</dbReference>
<keyword evidence="4" id="KW-0575">Peroxidase</keyword>
<dbReference type="EMBL" id="CAUYUE010000018">
    <property type="protein sequence ID" value="CAK0787977.1"/>
    <property type="molecule type" value="Genomic_DNA"/>
</dbReference>
<evidence type="ECO:0000256" key="8">
    <source>
        <dbReference type="ARBA" id="ARBA00023004"/>
    </source>
</evidence>
<keyword evidence="12" id="KW-0732">Signal</keyword>
<feature type="binding site" description="axial binding residue" evidence="11">
    <location>
        <position position="377"/>
    </location>
    <ligand>
        <name>heme</name>
        <dbReference type="ChEBI" id="CHEBI:30413"/>
    </ligand>
    <ligandPart>
        <name>Fe</name>
        <dbReference type="ChEBI" id="CHEBI:18248"/>
    </ligandPart>
</feature>
<dbReference type="GO" id="GO:0004096">
    <property type="term" value="F:catalase activity"/>
    <property type="evidence" value="ECO:0007669"/>
    <property type="project" value="UniProtKB-EC"/>
</dbReference>
<feature type="domain" description="Catalase core" evidence="13">
    <location>
        <begin position="37"/>
        <end position="430"/>
    </location>
</feature>
<evidence type="ECO:0000256" key="9">
    <source>
        <dbReference type="ARBA" id="ARBA00023324"/>
    </source>
</evidence>
<evidence type="ECO:0000256" key="7">
    <source>
        <dbReference type="ARBA" id="ARBA00023002"/>
    </source>
</evidence>
<keyword evidence="9" id="KW-0376">Hydrogen peroxide</keyword>
<keyword evidence="5 11" id="KW-0349">Heme</keyword>
<evidence type="ECO:0000256" key="12">
    <source>
        <dbReference type="SAM" id="SignalP"/>
    </source>
</evidence>
<dbReference type="PANTHER" id="PTHR11465">
    <property type="entry name" value="CATALASE"/>
    <property type="match status" value="1"/>
</dbReference>
<gene>
    <name evidence="14" type="ORF">CVIRNUC_011199</name>
</gene>
<comment type="caution">
    <text evidence="14">The sequence shown here is derived from an EMBL/GenBank/DDBJ whole genome shotgun (WGS) entry which is preliminary data.</text>
</comment>
<dbReference type="PANTHER" id="PTHR11465:SF23">
    <property type="entry name" value="CATALASE-2"/>
    <property type="match status" value="1"/>
</dbReference>
<keyword evidence="6 11" id="KW-0479">Metal-binding</keyword>
<dbReference type="SMART" id="SM01060">
    <property type="entry name" value="Catalase"/>
    <property type="match status" value="1"/>
</dbReference>
<dbReference type="GO" id="GO:0020037">
    <property type="term" value="F:heme binding"/>
    <property type="evidence" value="ECO:0007669"/>
    <property type="project" value="InterPro"/>
</dbReference>
<name>A0AAV1INX1_9CHLO</name>
<organism evidence="14 15">
    <name type="scientific">Coccomyxa viridis</name>
    <dbReference type="NCBI Taxonomy" id="1274662"/>
    <lineage>
        <taxon>Eukaryota</taxon>
        <taxon>Viridiplantae</taxon>
        <taxon>Chlorophyta</taxon>
        <taxon>core chlorophytes</taxon>
        <taxon>Trebouxiophyceae</taxon>
        <taxon>Trebouxiophyceae incertae sedis</taxon>
        <taxon>Coccomyxaceae</taxon>
        <taxon>Coccomyxa</taxon>
    </lineage>
</organism>
<evidence type="ECO:0000313" key="14">
    <source>
        <dbReference type="EMBL" id="CAK0787977.1"/>
    </source>
</evidence>
<dbReference type="InterPro" id="IPR018028">
    <property type="entry name" value="Catalase"/>
</dbReference>
<dbReference type="GO" id="GO:0046872">
    <property type="term" value="F:metal ion binding"/>
    <property type="evidence" value="ECO:0007669"/>
    <property type="project" value="UniProtKB-KW"/>
</dbReference>
<feature type="active site" evidence="10">
    <location>
        <position position="165"/>
    </location>
</feature>
<evidence type="ECO:0000256" key="10">
    <source>
        <dbReference type="PIRSR" id="PIRSR038928-1"/>
    </source>
</evidence>
<dbReference type="EC" id="1.11.1.6" evidence="3"/>
<dbReference type="GO" id="GO:0042542">
    <property type="term" value="P:response to hydrogen peroxide"/>
    <property type="evidence" value="ECO:0007669"/>
    <property type="project" value="TreeGrafter"/>
</dbReference>
<evidence type="ECO:0000256" key="1">
    <source>
        <dbReference type="ARBA" id="ARBA00001971"/>
    </source>
</evidence>
<dbReference type="InterPro" id="IPR024711">
    <property type="entry name" value="Catalase_clade1/3"/>
</dbReference>
<dbReference type="InterPro" id="IPR011614">
    <property type="entry name" value="Catalase_core"/>
</dbReference>
<sequence length="535" mass="59029">MTMLAVFAVVRSAVRLAAAQSDNPLDNVLDNDASYFTTNFGLPVSSDNASLTVGARGPVLLEDLQVQEKLASTNRERIPERIVHAKGAVAKGYFEVTDDITDLTFADVFSSIGKKTDVIVRFSIVTASVGSPEWIRDPRGFAVKFYTGSPQGGPKQGCIWDLVGNNFPVFFVRDGAQFPDLVHSAKPSPVNRLSPGWRLADFLSWHPESMNIMTYLMDDVGIPADYRHMNGSGVHTFALISSSGNSTFVKFHWVPTAGEKNLLDADIPAVAGMQPDGSFASKDLYTAISNGDFPEWYMYIQTMDPARQLDYSFDPLDPTKTWPEDVFPMRRVGRLILNQNIGNFFNENEQLAFSPGHIIPGISFTDDKLLQWRLVAYDDAQRYRIGPNFRFVDVNRPRCPLHNNAQDGPLNVANQTGEINYFPSEFSNQVPVAQYPYDNTTVGPAPRVRTILNKTDDFEQAGVRYRSFDAARQGRFVTRIAGLLADPMNTAGITSRWMSYLRQVDAGLANQVSNAIPAAKQAMGPTVSAKSNAGG</sequence>
<evidence type="ECO:0000313" key="15">
    <source>
        <dbReference type="Proteomes" id="UP001314263"/>
    </source>
</evidence>
<dbReference type="Pfam" id="PF06628">
    <property type="entry name" value="Catalase-rel"/>
    <property type="match status" value="1"/>
</dbReference>
<dbReference type="AlphaFoldDB" id="A0AAV1INX1"/>
<proteinExistence type="inferred from homology"/>
<comment type="cofactor">
    <cofactor evidence="1 11">
        <name>heme</name>
        <dbReference type="ChEBI" id="CHEBI:30413"/>
    </cofactor>
</comment>
<dbReference type="PIRSF" id="PIRSF038928">
    <property type="entry name" value="Catalase_clade1-3"/>
    <property type="match status" value="1"/>
</dbReference>
<protein>
    <recommendedName>
        <fullName evidence="3">catalase</fullName>
        <ecNumber evidence="3">1.11.1.6</ecNumber>
    </recommendedName>
</protein>
<evidence type="ECO:0000256" key="11">
    <source>
        <dbReference type="PIRSR" id="PIRSR038928-2"/>
    </source>
</evidence>